<dbReference type="PANTHER" id="PTHR43792">
    <property type="entry name" value="GNAT FAMILY, PUTATIVE (AFU_ORTHOLOGUE AFUA_3G00765)-RELATED-RELATED"/>
    <property type="match status" value="1"/>
</dbReference>
<sequence>MCIIKTERLLLKKIQQNDYNEMKSILQDEDLMLLGWGKTYSDKEVQIWINKITQQYEDFGYSYYISIEKSTNSVIGIMGILPITIKEVNYIEVAYILKKKSWNKGYATEGMKSCVDYIFNVLNADKYIAQVIPENVNSIKVAEKLGMKVIDNYIREHNGKDVFHLIYGQTKEEYFEHKKESYF</sequence>
<feature type="domain" description="N-acetyltransferase" evidence="1">
    <location>
        <begin position="9"/>
        <end position="172"/>
    </location>
</feature>
<dbReference type="InterPro" id="IPR000182">
    <property type="entry name" value="GNAT_dom"/>
</dbReference>
<evidence type="ECO:0000259" key="1">
    <source>
        <dbReference type="PROSITE" id="PS51186"/>
    </source>
</evidence>
<dbReference type="SUPFAM" id="SSF55729">
    <property type="entry name" value="Acyl-CoA N-acyltransferases (Nat)"/>
    <property type="match status" value="1"/>
</dbReference>
<reference evidence="2 3" key="1">
    <citation type="journal article" date="2023" name="PLoS ONE">
        <title>Genome-based metabolic and phylogenomic analysis of three Terrisporobacter species.</title>
        <authorList>
            <person name="Boer T."/>
            <person name="Bengelsdorf F.R."/>
            <person name="Bomeke M."/>
            <person name="Daniel R."/>
            <person name="Poehlein A."/>
        </authorList>
    </citation>
    <scope>NUCLEOTIDE SEQUENCE [LARGE SCALE GENOMIC DNA]</scope>
    <source>
        <strain evidence="2 3">DSM 1288</strain>
    </source>
</reference>
<dbReference type="PROSITE" id="PS51186">
    <property type="entry name" value="GNAT"/>
    <property type="match status" value="1"/>
</dbReference>
<dbReference type="PANTHER" id="PTHR43792:SF1">
    <property type="entry name" value="N-ACETYLTRANSFERASE DOMAIN-CONTAINING PROTEIN"/>
    <property type="match status" value="1"/>
</dbReference>
<dbReference type="Gene3D" id="3.40.630.30">
    <property type="match status" value="1"/>
</dbReference>
<dbReference type="Proteomes" id="UP001348492">
    <property type="component" value="Chromosome"/>
</dbReference>
<dbReference type="RefSeq" id="WP_018590613.1">
    <property type="nucleotide sequence ID" value="NZ_CP117523.1"/>
</dbReference>
<evidence type="ECO:0000313" key="3">
    <source>
        <dbReference type="Proteomes" id="UP001348492"/>
    </source>
</evidence>
<dbReference type="InterPro" id="IPR016181">
    <property type="entry name" value="Acyl_CoA_acyltransferase"/>
</dbReference>
<gene>
    <name evidence="2" type="ORF">TEGL_23340</name>
</gene>
<organism evidence="2 3">
    <name type="scientific">Terrisporobacter glycolicus ATCC 14880 = DSM 1288</name>
    <dbReference type="NCBI Taxonomy" id="1121315"/>
    <lineage>
        <taxon>Bacteria</taxon>
        <taxon>Bacillati</taxon>
        <taxon>Bacillota</taxon>
        <taxon>Clostridia</taxon>
        <taxon>Peptostreptococcales</taxon>
        <taxon>Peptostreptococcaceae</taxon>
        <taxon>Terrisporobacter</taxon>
    </lineage>
</organism>
<protein>
    <recommendedName>
        <fullName evidence="1">N-acetyltransferase domain-containing protein</fullName>
    </recommendedName>
</protein>
<dbReference type="InterPro" id="IPR051531">
    <property type="entry name" value="N-acetyltransferase"/>
</dbReference>
<dbReference type="Pfam" id="PF13302">
    <property type="entry name" value="Acetyltransf_3"/>
    <property type="match status" value="1"/>
</dbReference>
<evidence type="ECO:0000313" key="2">
    <source>
        <dbReference type="EMBL" id="WWD83914.1"/>
    </source>
</evidence>
<dbReference type="EMBL" id="CP117523">
    <property type="protein sequence ID" value="WWD83914.1"/>
    <property type="molecule type" value="Genomic_DNA"/>
</dbReference>
<accession>A0ABZ2EWR1</accession>
<proteinExistence type="predicted"/>
<keyword evidence="3" id="KW-1185">Reference proteome</keyword>
<name>A0ABZ2EWR1_9FIRM</name>